<feature type="transmembrane region" description="Helical" evidence="6">
    <location>
        <begin position="256"/>
        <end position="279"/>
    </location>
</feature>
<dbReference type="PANTHER" id="PTHR23513">
    <property type="entry name" value="INTEGRAL MEMBRANE EFFLUX PROTEIN-RELATED"/>
    <property type="match status" value="1"/>
</dbReference>
<evidence type="ECO:0000313" key="7">
    <source>
        <dbReference type="EMBL" id="GLS16331.1"/>
    </source>
</evidence>
<dbReference type="Pfam" id="PF07690">
    <property type="entry name" value="MFS_1"/>
    <property type="match status" value="1"/>
</dbReference>
<evidence type="ECO:0000256" key="6">
    <source>
        <dbReference type="SAM" id="Phobius"/>
    </source>
</evidence>
<evidence type="ECO:0000313" key="8">
    <source>
        <dbReference type="Proteomes" id="UP001156903"/>
    </source>
</evidence>
<keyword evidence="2" id="KW-1003">Cell membrane</keyword>
<dbReference type="SUPFAM" id="SSF103473">
    <property type="entry name" value="MFS general substrate transporter"/>
    <property type="match status" value="1"/>
</dbReference>
<comment type="subcellular location">
    <subcellularLocation>
        <location evidence="1">Cell membrane</location>
        <topology evidence="1">Multi-pass membrane protein</topology>
    </subcellularLocation>
</comment>
<keyword evidence="8" id="KW-1185">Reference proteome</keyword>
<keyword evidence="4 6" id="KW-1133">Transmembrane helix</keyword>
<feature type="transmembrane region" description="Helical" evidence="6">
    <location>
        <begin position="146"/>
        <end position="167"/>
    </location>
</feature>
<feature type="transmembrane region" description="Helical" evidence="6">
    <location>
        <begin position="51"/>
        <end position="74"/>
    </location>
</feature>
<feature type="transmembrane region" description="Helical" evidence="6">
    <location>
        <begin position="104"/>
        <end position="125"/>
    </location>
</feature>
<feature type="transmembrane region" description="Helical" evidence="6">
    <location>
        <begin position="231"/>
        <end position="250"/>
    </location>
</feature>
<evidence type="ECO:0000256" key="2">
    <source>
        <dbReference type="ARBA" id="ARBA00022475"/>
    </source>
</evidence>
<accession>A0ABQ6C7J4</accession>
<feature type="transmembrane region" description="Helical" evidence="6">
    <location>
        <begin position="81"/>
        <end position="98"/>
    </location>
</feature>
<sequence>MPEALAAAAPWHVRHRFLLGFALLSLLMGTSIGLAKVTTSLYALALGTRGGWLGAIAAAQSVGILLTALPIGLWAERLGPARLFVAGSLAGGALYLALPAVPAPAYLLVLTALTGVIMPARFVSLQMVFMAMLQQIGSAHAGWQRAAHMSGMFLIGPLATAGVIAHLGHAGSFWLVAALFVLTALLSPPVLRQAPTAAPRAASGRTTWREVLRELLRSPQARSLAAMEASIQALNMFHTFFIVVIAVQSLQASPVAAGALVSLQGGSFIAALLCLGGWVARHERRGTLAGIGLVLLALLCLSQSPHAAGLAVGSVLQGIGLGLLEIQVLTQLARLGQQIGLGRVAGLNALVGPGGALLGGLLGGAIGGWLGLQLSFTLFMPLFVALGWASWRRQRRDQAAFSS</sequence>
<feature type="transmembrane region" description="Helical" evidence="6">
    <location>
        <begin position="310"/>
        <end position="333"/>
    </location>
</feature>
<evidence type="ECO:0000256" key="3">
    <source>
        <dbReference type="ARBA" id="ARBA00022692"/>
    </source>
</evidence>
<evidence type="ECO:0008006" key="9">
    <source>
        <dbReference type="Google" id="ProtNLM"/>
    </source>
</evidence>
<dbReference type="InterPro" id="IPR036259">
    <property type="entry name" value="MFS_trans_sf"/>
</dbReference>
<organism evidence="7 8">
    <name type="scientific">Hydrogenophaga electricum</name>
    <dbReference type="NCBI Taxonomy" id="1230953"/>
    <lineage>
        <taxon>Bacteria</taxon>
        <taxon>Pseudomonadati</taxon>
        <taxon>Pseudomonadota</taxon>
        <taxon>Betaproteobacteria</taxon>
        <taxon>Burkholderiales</taxon>
        <taxon>Comamonadaceae</taxon>
        <taxon>Hydrogenophaga</taxon>
    </lineage>
</organism>
<dbReference type="PANTHER" id="PTHR23513:SF6">
    <property type="entry name" value="MAJOR FACILITATOR SUPERFAMILY ASSOCIATED DOMAIN-CONTAINING PROTEIN"/>
    <property type="match status" value="1"/>
</dbReference>
<feature type="transmembrane region" description="Helical" evidence="6">
    <location>
        <begin position="286"/>
        <end position="304"/>
    </location>
</feature>
<keyword evidence="3 6" id="KW-0812">Transmembrane</keyword>
<dbReference type="Gene3D" id="1.20.1250.20">
    <property type="entry name" value="MFS general substrate transporter like domains"/>
    <property type="match status" value="1"/>
</dbReference>
<protein>
    <recommendedName>
        <fullName evidence="9">MFS transporter</fullName>
    </recommendedName>
</protein>
<reference evidence="8" key="1">
    <citation type="journal article" date="2019" name="Int. J. Syst. Evol. Microbiol.">
        <title>The Global Catalogue of Microorganisms (GCM) 10K type strain sequencing project: providing services to taxonomists for standard genome sequencing and annotation.</title>
        <authorList>
            <consortium name="The Broad Institute Genomics Platform"/>
            <consortium name="The Broad Institute Genome Sequencing Center for Infectious Disease"/>
            <person name="Wu L."/>
            <person name="Ma J."/>
        </authorList>
    </citation>
    <scope>NUCLEOTIDE SEQUENCE [LARGE SCALE GENOMIC DNA]</scope>
    <source>
        <strain evidence="8">NBRC 109341</strain>
    </source>
</reference>
<keyword evidence="5 6" id="KW-0472">Membrane</keyword>
<dbReference type="EMBL" id="BSPB01000052">
    <property type="protein sequence ID" value="GLS16331.1"/>
    <property type="molecule type" value="Genomic_DNA"/>
</dbReference>
<name>A0ABQ6C7J4_9BURK</name>
<gene>
    <name evidence="7" type="ORF">GCM10007935_37710</name>
</gene>
<dbReference type="RefSeq" id="WP_234263010.1">
    <property type="nucleotide sequence ID" value="NZ_BSPB01000052.1"/>
</dbReference>
<proteinExistence type="predicted"/>
<evidence type="ECO:0000256" key="1">
    <source>
        <dbReference type="ARBA" id="ARBA00004651"/>
    </source>
</evidence>
<dbReference type="Proteomes" id="UP001156903">
    <property type="component" value="Unassembled WGS sequence"/>
</dbReference>
<dbReference type="InterPro" id="IPR011701">
    <property type="entry name" value="MFS"/>
</dbReference>
<feature type="transmembrane region" description="Helical" evidence="6">
    <location>
        <begin position="345"/>
        <end position="366"/>
    </location>
</feature>
<comment type="caution">
    <text evidence="7">The sequence shown here is derived from an EMBL/GenBank/DDBJ whole genome shotgun (WGS) entry which is preliminary data.</text>
</comment>
<feature type="transmembrane region" description="Helical" evidence="6">
    <location>
        <begin position="173"/>
        <end position="191"/>
    </location>
</feature>
<feature type="transmembrane region" description="Helical" evidence="6">
    <location>
        <begin position="372"/>
        <end position="391"/>
    </location>
</feature>
<evidence type="ECO:0000256" key="4">
    <source>
        <dbReference type="ARBA" id="ARBA00022989"/>
    </source>
</evidence>
<evidence type="ECO:0000256" key="5">
    <source>
        <dbReference type="ARBA" id="ARBA00023136"/>
    </source>
</evidence>